<evidence type="ECO:0000313" key="1">
    <source>
        <dbReference type="EMBL" id="KAH7652743.1"/>
    </source>
</evidence>
<dbReference type="EC" id="1.3.5.1" evidence="1"/>
<keyword evidence="1" id="KW-0560">Oxidoreductase</keyword>
<sequence length="305" mass="34988">MLRRRGPLMERMKEGVGKVVEGVKKEKGSYTKEFPTLDDHPVGKEKAKGIIKYYEKVSGWLNKGKGNKVIKEFKIFRWNPDKPHKPFLQSYHVDLTSCGPMVLDVLQKIKAEQDSSLAFRRSCREGICGSCSMNIDGDNTVACLKPIDANTSIATMITPLPHMFIIKDLVVDLTSFYQQYKSVEPWLKTKKKPENGREYLQSPKDRKKLDGLYECILCACCSTACPAYWWNGEEFLGPAALLHAYRWIQDSRDEFEEERLQALTEDEKKLYRCRTIKNCTATCPKSLDPAKAINSMRLRHQLGHK</sequence>
<evidence type="ECO:0000313" key="2">
    <source>
        <dbReference type="Proteomes" id="UP000827976"/>
    </source>
</evidence>
<dbReference type="Proteomes" id="UP000827976">
    <property type="component" value="Chromosome 19"/>
</dbReference>
<protein>
    <submittedName>
        <fullName evidence="1">Succinate dehydrogenase/fumarate reductase iron-sulfur protein</fullName>
        <ecNumber evidence="1">1.3.5.1</ecNumber>
    </submittedName>
</protein>
<reference evidence="2" key="1">
    <citation type="journal article" date="2022" name="Nat. Commun.">
        <title>Chromosome evolution and the genetic basis of agronomically important traits in greater yam.</title>
        <authorList>
            <person name="Bredeson J.V."/>
            <person name="Lyons J.B."/>
            <person name="Oniyinde I.O."/>
            <person name="Okereke N.R."/>
            <person name="Kolade O."/>
            <person name="Nnabue I."/>
            <person name="Nwadili C.O."/>
            <person name="Hribova E."/>
            <person name="Parker M."/>
            <person name="Nwogha J."/>
            <person name="Shu S."/>
            <person name="Carlson J."/>
            <person name="Kariba R."/>
            <person name="Muthemba S."/>
            <person name="Knop K."/>
            <person name="Barton G.J."/>
            <person name="Sherwood A.V."/>
            <person name="Lopez-Montes A."/>
            <person name="Asiedu R."/>
            <person name="Jamnadass R."/>
            <person name="Muchugi A."/>
            <person name="Goodstein D."/>
            <person name="Egesi C.N."/>
            <person name="Featherston J."/>
            <person name="Asfaw A."/>
            <person name="Simpson G.G."/>
            <person name="Dolezel J."/>
            <person name="Hendre P.S."/>
            <person name="Van Deynze A."/>
            <person name="Kumar P.L."/>
            <person name="Obidiegwu J.E."/>
            <person name="Bhattacharjee R."/>
            <person name="Rokhsar D.S."/>
        </authorList>
    </citation>
    <scope>NUCLEOTIDE SEQUENCE [LARGE SCALE GENOMIC DNA]</scope>
    <source>
        <strain evidence="2">cv. TDa95/00328</strain>
    </source>
</reference>
<name>A0ACB7TXT7_DIOAL</name>
<keyword evidence="2" id="KW-1185">Reference proteome</keyword>
<dbReference type="EMBL" id="CM037029">
    <property type="protein sequence ID" value="KAH7652743.1"/>
    <property type="molecule type" value="Genomic_DNA"/>
</dbReference>
<gene>
    <name evidence="1" type="ORF">IHE45_19G037100</name>
</gene>
<proteinExistence type="predicted"/>
<organism evidence="1 2">
    <name type="scientific">Dioscorea alata</name>
    <name type="common">Purple yam</name>
    <dbReference type="NCBI Taxonomy" id="55571"/>
    <lineage>
        <taxon>Eukaryota</taxon>
        <taxon>Viridiplantae</taxon>
        <taxon>Streptophyta</taxon>
        <taxon>Embryophyta</taxon>
        <taxon>Tracheophyta</taxon>
        <taxon>Spermatophyta</taxon>
        <taxon>Magnoliopsida</taxon>
        <taxon>Liliopsida</taxon>
        <taxon>Dioscoreales</taxon>
        <taxon>Dioscoreaceae</taxon>
        <taxon>Dioscorea</taxon>
    </lineage>
</organism>
<comment type="caution">
    <text evidence="1">The sequence shown here is derived from an EMBL/GenBank/DDBJ whole genome shotgun (WGS) entry which is preliminary data.</text>
</comment>
<accession>A0ACB7TXT7</accession>